<dbReference type="AlphaFoldDB" id="A0A3S5CVG0"/>
<gene>
    <name evidence="1" type="ORF">PXEA_LOCUS36082</name>
</gene>
<reference evidence="1" key="1">
    <citation type="submission" date="2018-11" db="EMBL/GenBank/DDBJ databases">
        <authorList>
            <consortium name="Pathogen Informatics"/>
        </authorList>
    </citation>
    <scope>NUCLEOTIDE SEQUENCE</scope>
</reference>
<proteinExistence type="predicted"/>
<evidence type="ECO:0000313" key="2">
    <source>
        <dbReference type="Proteomes" id="UP000784294"/>
    </source>
</evidence>
<dbReference type="EMBL" id="CAAALY010275609">
    <property type="protein sequence ID" value="VEL42642.1"/>
    <property type="molecule type" value="Genomic_DNA"/>
</dbReference>
<keyword evidence="2" id="KW-1185">Reference proteome</keyword>
<comment type="caution">
    <text evidence="1">The sequence shown here is derived from an EMBL/GenBank/DDBJ whole genome shotgun (WGS) entry which is preliminary data.</text>
</comment>
<accession>A0A3S5CVG0</accession>
<sequence>MFASQNSLVHPPPFGIFASLGQFSAEKLGNTSPIRSGLSAPQTFHTFALIGQVFTILHLFPCASTPPAPLTAPISPPLHHFVYSLHQSLALNPRTAVFCPLPPPPPPPSLPSHPDGSSHTHMALILFSA</sequence>
<protein>
    <submittedName>
        <fullName evidence="1">Uncharacterized protein</fullName>
    </submittedName>
</protein>
<organism evidence="1 2">
    <name type="scientific">Protopolystoma xenopodis</name>
    <dbReference type="NCBI Taxonomy" id="117903"/>
    <lineage>
        <taxon>Eukaryota</taxon>
        <taxon>Metazoa</taxon>
        <taxon>Spiralia</taxon>
        <taxon>Lophotrochozoa</taxon>
        <taxon>Platyhelminthes</taxon>
        <taxon>Monogenea</taxon>
        <taxon>Polyopisthocotylea</taxon>
        <taxon>Polystomatidea</taxon>
        <taxon>Polystomatidae</taxon>
        <taxon>Protopolystoma</taxon>
    </lineage>
</organism>
<dbReference type="Proteomes" id="UP000784294">
    <property type="component" value="Unassembled WGS sequence"/>
</dbReference>
<evidence type="ECO:0000313" key="1">
    <source>
        <dbReference type="EMBL" id="VEL42642.1"/>
    </source>
</evidence>
<name>A0A3S5CVG0_9PLAT</name>